<dbReference type="InterPro" id="IPR036779">
    <property type="entry name" value="LysM_dom_sf"/>
</dbReference>
<dbReference type="Pfam" id="PF12256">
    <property type="entry name" value="TcdB_toxin_midN"/>
    <property type="match status" value="1"/>
</dbReference>
<dbReference type="Pfam" id="PF05593">
    <property type="entry name" value="RHS_repeat"/>
    <property type="match status" value="2"/>
</dbReference>
<dbReference type="InterPro" id="IPR022385">
    <property type="entry name" value="Rhs_assc_core"/>
</dbReference>
<evidence type="ECO:0000256" key="5">
    <source>
        <dbReference type="SAM" id="MobiDB-lite"/>
    </source>
</evidence>
<dbReference type="Pfam" id="PF03534">
    <property type="entry name" value="SpvB"/>
    <property type="match status" value="1"/>
</dbReference>
<dbReference type="InterPro" id="IPR018392">
    <property type="entry name" value="LysM"/>
</dbReference>
<protein>
    <submittedName>
        <fullName evidence="7">RHS repeat-associated protein</fullName>
    </submittedName>
</protein>
<keyword evidence="3" id="KW-0732">Signal</keyword>
<accession>A0A7W7HUK6</accession>
<evidence type="ECO:0000313" key="7">
    <source>
        <dbReference type="EMBL" id="MBB4760968.1"/>
    </source>
</evidence>
<dbReference type="Pfam" id="PF13517">
    <property type="entry name" value="FG-GAP_3"/>
    <property type="match status" value="2"/>
</dbReference>
<dbReference type="GO" id="GO:0005576">
    <property type="term" value="C:extracellular region"/>
    <property type="evidence" value="ECO:0007669"/>
    <property type="project" value="UniProtKB-SubCell"/>
</dbReference>
<evidence type="ECO:0000259" key="6">
    <source>
        <dbReference type="Pfam" id="PF12256"/>
    </source>
</evidence>
<dbReference type="Gene3D" id="3.10.350.10">
    <property type="entry name" value="LysM domain"/>
    <property type="match status" value="1"/>
</dbReference>
<dbReference type="PANTHER" id="PTHR32305">
    <property type="match status" value="1"/>
</dbReference>
<sequence>MGVRASAAVVLVCSLLASDLVGLRPEADGRAGVPDASGPGGYTDVRVEVPAFRGLEPALRLSYDAGAPNGWLGVGWSLSGLSEITRTAPGRGVPSHTDQDEFHLDGLRLVRCRADGAAPVRSPGCEHPSTPAAQGYATKVEGYRRIEFEPSAAGGTWRVWNRDGTRLTYRPRLPVGTDPAAWHLAGVQDPRGNQVTYSYSQNADPLGTGREYPRAVSYNGVVVTFHSEPRPDPIDQADGRALVVTRHRLKSIDVQVRGERLRAYALRYETRTGTTSRSMLRAVQQYGRDAVLDGSGTVVSGTAAPALTLTAQAGPAPADWWAAEPVATVPDPGPRWTGARPGSVFRDQVVDREFHKRPRDPEDTPYTTGDINGDDRTDWIKVNANDDAGPARVEITTGVSDRGLVPISVSEILPWPDPDGWGDPLDRGLQVWATDVNADGSDDLILTVGHRRGRPVISFPVGGQTAPQVMLIFVALSEHDGTFRLLPSFTETSWIDNPNSGFDMLCRPGDANGDGRADLICVYSDPFVSPIFEPLHQYLGTALGRGDGTFTTASVAAPDRGSHRGTPDLAVADADADGRADVSLAFSSRWWTGFGRGDGTYSLVDHKTAFHGWNGRLRAADVNGDGRADLLRVVTLPGQPTRRGLVQTLVSQRGGGWLAREDQVPDRLIGDERYLMVHVTAGDADGDGNTDLLFPMLTQAHPATACSPAFDRPHTSFTRVFGAGDGTFRWPASWTDCGTSSERAYTFDDLLTWQGVHAPDVDGDGLADLFGLYSDAGPLIAVDDVSPRTGADSARRSIHADVDGDGRQDTLYVHPAKDSTTIYALLRRPGGGYVQRSQRVLPGRGAQVARNWKVGDVNADGRADLIYLVDEPGRFRITSLLADGTGGWTERTRVAWPNYVAQNPGESGRDDPGWRTMDVNGDGRTDLVHLYRADQVLRVNTLLSTGDAAWTPRPGRVPGEPPAAGPLSWQQADVNGDGRTDLVRVRPVAGGGWVDTVLSTGDGLRWRRATQPFAGTHLAVDARRWLVADANGDGKADLVRPDRTATGISVRSLLAHGDGRWRPENAADAFPNPFADDAAIADTARWRVTDVNHDGRSDLLHLLPFRLPPRVPGGQPELGLRIDTLTSLGQGVWRPTAPVPNALPGYAPPGALEWAPADADGDADADLVRLDLRAGSLQVTTIRAAAAPDLLVGVDNGLGARTGIGYRPSSAFRTRSPPAPELSGCHLPQGVVLHLPATVELRVAGTSPARAEFDYSCARWSYTDRRLLGWARTATTQAAAANRPARTNVQHYRIDDTCLVRPVSSFRQDAAGRLLGRTVTTYRPTGGRAPATCLPETASTWEYDTPNGGGPAVGRESRIAYAYDRFGNVERFQALGDPADPRDDQVLLRRFRPATEPWIVDAPAAEELRDGTGATSKRLRDTGWCYDGDNGTPRGACPGVPGRLGLLTAVKRLDDRGRYLTTTLTYDAFGNRTSVTDALGHTTTTAYDPERHLLPERVCNALHQCTVTDWDRRQGLITAFTDANGARLETDPDPFGRPATVRRPGRGAVRYSYLDWNDPARRRIREVRDDGTPDGLWSETFLDGLDRPTGIEREGDQPGRTFVRHLFYSDAAARPAATTNWFSLPAGEAPVVERYAYDADGRLTSQTHADGAVRRWAYRNDDEYAWVDETDERGNTTTLKSDAHGQLAVVEQRDNGAVSRLRYGYDAAGRLTTMTDDQGNVSRWHYTLLGEVAAIDDPDLGVWRWTWDPAGNRDTQTDARGRRLRYRYDAANRPVAEIRRDGSEVRWHYDEPGHGAGIGQLTSVSDPTGQGCPGGRSRSLRYRPGGDLAEDLRCVGGDRQAVGLEWDGLGRQLAVTYPDGERQTYGYDTAGRLRDMPGLVGEFRYDPDGNPTWTERADSTVTAWTWDPKRRWLNEISTASPVTGPLLRIGYTHEPDGLVRTESVTPPGRQLSFSYDALDRLTDVTGALAEHLSWDTVGNLRRSSVTGRYTYPQPGPAGCGSGAARSPCRGPHAASSIADEWYYYDANGNTVAVGNAPTYTVRAKQPGRRRDTLWAIAADRLGDPRRWPEIFALNRGERYPDPPGGRFTDPHWIYPGQRLRLPPAAAAPPVAGAAACTAGSSTAPATRHLAWDDDNRLVMVEDKAGRRTCMRYDADGTRVETRHGPRVRRYFGPWLEAGAGGADSVKYYWAGSTLIAGRDRNGLHFFHTDRLGSTRLLTTGTGAVGARYDYRPSGASPGQQSTATDLRFTGQRQDPWSGLIQMGDRYYEPRTARFLSPDSVVPDRGRTQSGNRYLYAYGNPLGWTDATGHQPDDVSDPDDWAPWPYEADPGTPDWSAEQALADLGDPNLWGDDINVYGPAPLLEAADSASNIFSYFVSDFLRQTDDILSGRDAQYWHARNPDDPFFDLPKPAPPGWRDANGNEIPMAYGIIPVPLTMSGPVLIRAPPAATAAEIAELEAYIKGSNEAIAAGQLSPTGRVPTAGALRAAASEAAAAERAAAAARGTPYQGHAGHVPDTTWMGRPEPHSWLDLSPRVNMSVGGQAPQYPLGYQPTEFVLVK</sequence>
<dbReference type="InterPro" id="IPR013517">
    <property type="entry name" value="FG-GAP"/>
</dbReference>
<evidence type="ECO:0000256" key="1">
    <source>
        <dbReference type="ARBA" id="ARBA00004613"/>
    </source>
</evidence>
<feature type="region of interest" description="Disordered" evidence="5">
    <location>
        <begin position="1796"/>
        <end position="1821"/>
    </location>
</feature>
<organism evidence="7 8">
    <name type="scientific">Actinoplanes digitatis</name>
    <dbReference type="NCBI Taxonomy" id="1868"/>
    <lineage>
        <taxon>Bacteria</taxon>
        <taxon>Bacillati</taxon>
        <taxon>Actinomycetota</taxon>
        <taxon>Actinomycetes</taxon>
        <taxon>Micromonosporales</taxon>
        <taxon>Micromonosporaceae</taxon>
        <taxon>Actinoplanes</taxon>
    </lineage>
</organism>
<dbReference type="SUPFAM" id="SSF69318">
    <property type="entry name" value="Integrin alpha N-terminal domain"/>
    <property type="match status" value="2"/>
</dbReference>
<dbReference type="InterPro" id="IPR028994">
    <property type="entry name" value="Integrin_alpha_N"/>
</dbReference>
<name>A0A7W7HUK6_9ACTN</name>
<reference evidence="7 8" key="1">
    <citation type="submission" date="2020-08" db="EMBL/GenBank/DDBJ databases">
        <title>Sequencing the genomes of 1000 actinobacteria strains.</title>
        <authorList>
            <person name="Klenk H.-P."/>
        </authorList>
    </citation>
    <scope>NUCLEOTIDE SEQUENCE [LARGE SCALE GENOMIC DNA]</scope>
    <source>
        <strain evidence="7 8">DSM 43149</strain>
    </source>
</reference>
<dbReference type="InterPro" id="IPR050708">
    <property type="entry name" value="T6SS_VgrG/RHS"/>
</dbReference>
<dbReference type="InterPro" id="IPR003284">
    <property type="entry name" value="Sal_SpvB"/>
</dbReference>
<dbReference type="Proteomes" id="UP000578112">
    <property type="component" value="Unassembled WGS sequence"/>
</dbReference>
<dbReference type="Gene3D" id="2.130.10.130">
    <property type="entry name" value="Integrin alpha, N-terminal"/>
    <property type="match status" value="3"/>
</dbReference>
<evidence type="ECO:0000256" key="4">
    <source>
        <dbReference type="ARBA" id="ARBA00023026"/>
    </source>
</evidence>
<dbReference type="NCBIfam" id="TIGR01643">
    <property type="entry name" value="YD_repeat_2x"/>
    <property type="match status" value="5"/>
</dbReference>
<comment type="caution">
    <text evidence="7">The sequence shown here is derived from an EMBL/GenBank/DDBJ whole genome shotgun (WGS) entry which is preliminary data.</text>
</comment>
<proteinExistence type="predicted"/>
<keyword evidence="2" id="KW-0964">Secreted</keyword>
<comment type="subcellular location">
    <subcellularLocation>
        <location evidence="1">Secreted</location>
    </subcellularLocation>
</comment>
<evidence type="ECO:0000313" key="8">
    <source>
        <dbReference type="Proteomes" id="UP000578112"/>
    </source>
</evidence>
<feature type="region of interest" description="Disordered" evidence="5">
    <location>
        <begin position="2499"/>
        <end position="2519"/>
    </location>
</feature>
<evidence type="ECO:0000256" key="2">
    <source>
        <dbReference type="ARBA" id="ARBA00022525"/>
    </source>
</evidence>
<dbReference type="CDD" id="cd00118">
    <property type="entry name" value="LysM"/>
    <property type="match status" value="1"/>
</dbReference>
<dbReference type="RefSeq" id="WP_184991089.1">
    <property type="nucleotide sequence ID" value="NZ_BOMK01000037.1"/>
</dbReference>
<feature type="domain" description="Insecticide toxin TcdB middle/N-terminal" evidence="6">
    <location>
        <begin position="1156"/>
        <end position="1281"/>
    </location>
</feature>
<dbReference type="InterPro" id="IPR006530">
    <property type="entry name" value="YD"/>
</dbReference>
<dbReference type="PANTHER" id="PTHR32305:SF15">
    <property type="entry name" value="PROTEIN RHSA-RELATED"/>
    <property type="match status" value="1"/>
</dbReference>
<keyword evidence="8" id="KW-1185">Reference proteome</keyword>
<dbReference type="EMBL" id="JACHNH010000001">
    <property type="protein sequence ID" value="MBB4760968.1"/>
    <property type="molecule type" value="Genomic_DNA"/>
</dbReference>
<gene>
    <name evidence="7" type="ORF">BJ971_001524</name>
</gene>
<keyword evidence="4" id="KW-0843">Virulence</keyword>
<evidence type="ECO:0000256" key="3">
    <source>
        <dbReference type="ARBA" id="ARBA00022729"/>
    </source>
</evidence>
<dbReference type="InterPro" id="IPR031325">
    <property type="entry name" value="RHS_repeat"/>
</dbReference>
<dbReference type="Gene3D" id="2.180.10.10">
    <property type="entry name" value="RHS repeat-associated core"/>
    <property type="match status" value="3"/>
</dbReference>
<dbReference type="InterPro" id="IPR022045">
    <property type="entry name" value="TcdB_toxin_mid/N"/>
</dbReference>
<dbReference type="GO" id="GO:0005737">
    <property type="term" value="C:cytoplasm"/>
    <property type="evidence" value="ECO:0007669"/>
    <property type="project" value="InterPro"/>
</dbReference>
<dbReference type="NCBIfam" id="TIGR03696">
    <property type="entry name" value="Rhs_assc_core"/>
    <property type="match status" value="1"/>
</dbReference>